<dbReference type="Gene3D" id="1.20.1250.20">
    <property type="entry name" value="MFS general substrate transporter like domains"/>
    <property type="match status" value="1"/>
</dbReference>
<keyword evidence="2 6" id="KW-0812">Transmembrane</keyword>
<sequence>MEIEPKNRESENILGDHEHTSDFSPTPNKILTFNGKDGNSEAARRPGATLDREMTKIRGNSLFVIIVSSIMMSFACAELMVFASPFLELVPPIMCLTDSEWHACEKEQACTPGVQYALVDDDKYSLKNWVQDLDIVCSPEWKIGMIGSAIFVGMFVGALVLSPVSDIYGRRPVHIIGVVVSLIGSIWIYFFPNWTSVLTSLFFKGVGMYTRLSISYLYTLEMFDEERCKPVATIIMSINNSLSSLMALYFIFGGRDATFFLLSSIFILGYSLIFIPLLPESPKFLFSLKKYNATRSTLIRIAEINGVKYEKLPFQEELELHGLAGFKAEEHLQVIEEKDGESKSFLELFTNFKLFTNMCVTIFVYMFNVFSMYMISFMVKYLPGDKYWNLFFIGLADFIPSVLSGVLMALLPTKKAMILTHGFICIAVAISFITNYYDNDGIVDPAYTGENFDMSNFVSNNIAYISMAVIFLIRFAITLESCLNFYIVYELFPANFASVVYGGCNILAGLVSIFSPMAVEIFDNPLILVFVMACICTFLCTILIEGTKTLT</sequence>
<dbReference type="Proteomes" id="UP001295684">
    <property type="component" value="Unassembled WGS sequence"/>
</dbReference>
<dbReference type="PANTHER" id="PTHR24064">
    <property type="entry name" value="SOLUTE CARRIER FAMILY 22 MEMBER"/>
    <property type="match status" value="1"/>
</dbReference>
<evidence type="ECO:0000256" key="3">
    <source>
        <dbReference type="ARBA" id="ARBA00022989"/>
    </source>
</evidence>
<feature type="transmembrane region" description="Helical" evidence="6">
    <location>
        <begin position="499"/>
        <end position="519"/>
    </location>
</feature>
<evidence type="ECO:0000256" key="2">
    <source>
        <dbReference type="ARBA" id="ARBA00022692"/>
    </source>
</evidence>
<feature type="transmembrane region" description="Helical" evidence="6">
    <location>
        <begin position="62"/>
        <end position="83"/>
    </location>
</feature>
<reference evidence="8" key="1">
    <citation type="submission" date="2023-07" db="EMBL/GenBank/DDBJ databases">
        <authorList>
            <consortium name="AG Swart"/>
            <person name="Singh M."/>
            <person name="Singh A."/>
            <person name="Seah K."/>
            <person name="Emmerich C."/>
        </authorList>
    </citation>
    <scope>NUCLEOTIDE SEQUENCE</scope>
    <source>
        <strain evidence="8">DP1</strain>
    </source>
</reference>
<feature type="domain" description="Major facilitator superfamily (MFS) profile" evidence="7">
    <location>
        <begin position="61"/>
        <end position="548"/>
    </location>
</feature>
<keyword evidence="4 6" id="KW-0472">Membrane</keyword>
<feature type="transmembrane region" description="Helical" evidence="6">
    <location>
        <begin position="387"/>
        <end position="411"/>
    </location>
</feature>
<proteinExistence type="predicted"/>
<dbReference type="Pfam" id="PF07690">
    <property type="entry name" value="MFS_1"/>
    <property type="match status" value="1"/>
</dbReference>
<keyword evidence="3 6" id="KW-1133">Transmembrane helix</keyword>
<evidence type="ECO:0000256" key="5">
    <source>
        <dbReference type="SAM" id="MobiDB-lite"/>
    </source>
</evidence>
<evidence type="ECO:0000256" key="4">
    <source>
        <dbReference type="ARBA" id="ARBA00023136"/>
    </source>
</evidence>
<dbReference type="PROSITE" id="PS00216">
    <property type="entry name" value="SUGAR_TRANSPORT_1"/>
    <property type="match status" value="1"/>
</dbReference>
<feature type="transmembrane region" description="Helical" evidence="6">
    <location>
        <begin position="354"/>
        <end position="375"/>
    </location>
</feature>
<dbReference type="EMBL" id="CAMPGE010006171">
    <property type="protein sequence ID" value="CAI2365016.1"/>
    <property type="molecule type" value="Genomic_DNA"/>
</dbReference>
<feature type="compositionally biased region" description="Basic and acidic residues" evidence="5">
    <location>
        <begin position="1"/>
        <end position="21"/>
    </location>
</feature>
<comment type="caution">
    <text evidence="8">The sequence shown here is derived from an EMBL/GenBank/DDBJ whole genome shotgun (WGS) entry which is preliminary data.</text>
</comment>
<feature type="compositionally biased region" description="Basic and acidic residues" evidence="5">
    <location>
        <begin position="38"/>
        <end position="47"/>
    </location>
</feature>
<dbReference type="InterPro" id="IPR011701">
    <property type="entry name" value="MFS"/>
</dbReference>
<dbReference type="InterPro" id="IPR005829">
    <property type="entry name" value="Sugar_transporter_CS"/>
</dbReference>
<dbReference type="AlphaFoldDB" id="A0AAD1UA97"/>
<dbReference type="GO" id="GO:0022857">
    <property type="term" value="F:transmembrane transporter activity"/>
    <property type="evidence" value="ECO:0007669"/>
    <property type="project" value="InterPro"/>
</dbReference>
<feature type="transmembrane region" description="Helical" evidence="6">
    <location>
        <begin position="525"/>
        <end position="544"/>
    </location>
</feature>
<protein>
    <recommendedName>
        <fullName evidence="7">Major facilitator superfamily (MFS) profile domain-containing protein</fullName>
    </recommendedName>
</protein>
<dbReference type="InterPro" id="IPR020846">
    <property type="entry name" value="MFS_dom"/>
</dbReference>
<evidence type="ECO:0000256" key="6">
    <source>
        <dbReference type="SAM" id="Phobius"/>
    </source>
</evidence>
<dbReference type="PROSITE" id="PS50850">
    <property type="entry name" value="MFS"/>
    <property type="match status" value="1"/>
</dbReference>
<gene>
    <name evidence="8" type="ORF">ECRASSUSDP1_LOCUS6366</name>
</gene>
<feature type="transmembrane region" description="Helical" evidence="6">
    <location>
        <begin position="231"/>
        <end position="252"/>
    </location>
</feature>
<dbReference type="InterPro" id="IPR036259">
    <property type="entry name" value="MFS_trans_sf"/>
</dbReference>
<name>A0AAD1UA97_EUPCR</name>
<dbReference type="SUPFAM" id="SSF103473">
    <property type="entry name" value="MFS general substrate transporter"/>
    <property type="match status" value="1"/>
</dbReference>
<feature type="transmembrane region" description="Helical" evidence="6">
    <location>
        <begin position="418"/>
        <end position="437"/>
    </location>
</feature>
<evidence type="ECO:0000259" key="7">
    <source>
        <dbReference type="PROSITE" id="PS50850"/>
    </source>
</evidence>
<dbReference type="GO" id="GO:0016020">
    <property type="term" value="C:membrane"/>
    <property type="evidence" value="ECO:0007669"/>
    <property type="project" value="UniProtKB-SubCell"/>
</dbReference>
<accession>A0AAD1UA97</accession>
<organism evidence="8 9">
    <name type="scientific">Euplotes crassus</name>
    <dbReference type="NCBI Taxonomy" id="5936"/>
    <lineage>
        <taxon>Eukaryota</taxon>
        <taxon>Sar</taxon>
        <taxon>Alveolata</taxon>
        <taxon>Ciliophora</taxon>
        <taxon>Intramacronucleata</taxon>
        <taxon>Spirotrichea</taxon>
        <taxon>Hypotrichia</taxon>
        <taxon>Euplotida</taxon>
        <taxon>Euplotidae</taxon>
        <taxon>Moneuplotes</taxon>
    </lineage>
</organism>
<feature type="transmembrane region" description="Helical" evidence="6">
    <location>
        <begin position="258"/>
        <end position="278"/>
    </location>
</feature>
<comment type="subcellular location">
    <subcellularLocation>
        <location evidence="1">Membrane</location>
        <topology evidence="1">Multi-pass membrane protein</topology>
    </subcellularLocation>
</comment>
<evidence type="ECO:0000256" key="1">
    <source>
        <dbReference type="ARBA" id="ARBA00004141"/>
    </source>
</evidence>
<feature type="transmembrane region" description="Helical" evidence="6">
    <location>
        <begin position="143"/>
        <end position="161"/>
    </location>
</feature>
<keyword evidence="9" id="KW-1185">Reference proteome</keyword>
<feature type="transmembrane region" description="Helical" evidence="6">
    <location>
        <begin position="173"/>
        <end position="191"/>
    </location>
</feature>
<feature type="compositionally biased region" description="Polar residues" evidence="5">
    <location>
        <begin position="22"/>
        <end position="31"/>
    </location>
</feature>
<feature type="transmembrane region" description="Helical" evidence="6">
    <location>
        <begin position="462"/>
        <end position="487"/>
    </location>
</feature>
<feature type="region of interest" description="Disordered" evidence="5">
    <location>
        <begin position="1"/>
        <end position="47"/>
    </location>
</feature>
<evidence type="ECO:0000313" key="9">
    <source>
        <dbReference type="Proteomes" id="UP001295684"/>
    </source>
</evidence>
<evidence type="ECO:0000313" key="8">
    <source>
        <dbReference type="EMBL" id="CAI2365016.1"/>
    </source>
</evidence>
<feature type="transmembrane region" description="Helical" evidence="6">
    <location>
        <begin position="197"/>
        <end position="219"/>
    </location>
</feature>